<reference evidence="2" key="1">
    <citation type="submission" date="2023-03" db="EMBL/GenBank/DDBJ databases">
        <title>Massive genome expansion in bonnet fungi (Mycena s.s.) driven by repeated elements and novel gene families across ecological guilds.</title>
        <authorList>
            <consortium name="Lawrence Berkeley National Laboratory"/>
            <person name="Harder C.B."/>
            <person name="Miyauchi S."/>
            <person name="Viragh M."/>
            <person name="Kuo A."/>
            <person name="Thoen E."/>
            <person name="Andreopoulos B."/>
            <person name="Lu D."/>
            <person name="Skrede I."/>
            <person name="Drula E."/>
            <person name="Henrissat B."/>
            <person name="Morin E."/>
            <person name="Kohler A."/>
            <person name="Barry K."/>
            <person name="LaButti K."/>
            <person name="Morin E."/>
            <person name="Salamov A."/>
            <person name="Lipzen A."/>
            <person name="Mereny Z."/>
            <person name="Hegedus B."/>
            <person name="Baldrian P."/>
            <person name="Stursova M."/>
            <person name="Weitz H."/>
            <person name="Taylor A."/>
            <person name="Grigoriev I.V."/>
            <person name="Nagy L.G."/>
            <person name="Martin F."/>
            <person name="Kauserud H."/>
        </authorList>
    </citation>
    <scope>NUCLEOTIDE SEQUENCE</scope>
    <source>
        <strain evidence="2">CBHHK182m</strain>
    </source>
</reference>
<sequence>MRPRCILFSVLFAPTRTTKFGVRRRSERRSTRQVNFVLPMGGSAEPKFETKAAIRDSADRCYCLGLGLNAAVNLVSTTQNNARDLFQSRTHKSNLNSSTTRSLCFPACGPRPTLSLRPPPSSSLASPVPSTRKMQYDAHAITAASTLQRLCRRIYGAANSIDTDRPLRFTSQSPIPHPRPRQPPPLARALTRIDFDTRADTFANTMPSLQYVHVLLLAAVTDADVLASHACASPSSLRRSHPRPYASAETHDAHPHAYRSY</sequence>
<accession>A0AAD7IXX1</accession>
<proteinExistence type="predicted"/>
<evidence type="ECO:0000313" key="2">
    <source>
        <dbReference type="EMBL" id="KAJ7751612.1"/>
    </source>
</evidence>
<dbReference type="AlphaFoldDB" id="A0AAD7IXX1"/>
<keyword evidence="3" id="KW-1185">Reference proteome</keyword>
<dbReference type="EMBL" id="JARKIB010000061">
    <property type="protein sequence ID" value="KAJ7751612.1"/>
    <property type="molecule type" value="Genomic_DNA"/>
</dbReference>
<comment type="caution">
    <text evidence="2">The sequence shown here is derived from an EMBL/GenBank/DDBJ whole genome shotgun (WGS) entry which is preliminary data.</text>
</comment>
<gene>
    <name evidence="2" type="ORF">B0H16DRAFT_822738</name>
</gene>
<evidence type="ECO:0000256" key="1">
    <source>
        <dbReference type="SAM" id="MobiDB-lite"/>
    </source>
</evidence>
<protein>
    <submittedName>
        <fullName evidence="2">Uncharacterized protein</fullName>
    </submittedName>
</protein>
<name>A0AAD7IXX1_9AGAR</name>
<organism evidence="2 3">
    <name type="scientific">Mycena metata</name>
    <dbReference type="NCBI Taxonomy" id="1033252"/>
    <lineage>
        <taxon>Eukaryota</taxon>
        <taxon>Fungi</taxon>
        <taxon>Dikarya</taxon>
        <taxon>Basidiomycota</taxon>
        <taxon>Agaricomycotina</taxon>
        <taxon>Agaricomycetes</taxon>
        <taxon>Agaricomycetidae</taxon>
        <taxon>Agaricales</taxon>
        <taxon>Marasmiineae</taxon>
        <taxon>Mycenaceae</taxon>
        <taxon>Mycena</taxon>
    </lineage>
</organism>
<feature type="compositionally biased region" description="Pro residues" evidence="1">
    <location>
        <begin position="175"/>
        <end position="185"/>
    </location>
</feature>
<feature type="region of interest" description="Disordered" evidence="1">
    <location>
        <begin position="233"/>
        <end position="261"/>
    </location>
</feature>
<dbReference type="Proteomes" id="UP001215598">
    <property type="component" value="Unassembled WGS sequence"/>
</dbReference>
<feature type="region of interest" description="Disordered" evidence="1">
    <location>
        <begin position="165"/>
        <end position="185"/>
    </location>
</feature>
<evidence type="ECO:0000313" key="3">
    <source>
        <dbReference type="Proteomes" id="UP001215598"/>
    </source>
</evidence>